<evidence type="ECO:0000256" key="1">
    <source>
        <dbReference type="SAM" id="Phobius"/>
    </source>
</evidence>
<dbReference type="InterPro" id="IPR005530">
    <property type="entry name" value="SPW"/>
</dbReference>
<name>A0A540VDY2_9CHLR</name>
<feature type="domain" description="SPW repeat-containing integral membrane" evidence="2">
    <location>
        <begin position="3"/>
        <end position="96"/>
    </location>
</feature>
<dbReference type="RefSeq" id="WP_141610944.1">
    <property type="nucleotide sequence ID" value="NZ_VIGC02000019.1"/>
</dbReference>
<dbReference type="Proteomes" id="UP000317371">
    <property type="component" value="Unassembled WGS sequence"/>
</dbReference>
<reference evidence="3 4" key="1">
    <citation type="submission" date="2019-06" db="EMBL/GenBank/DDBJ databases">
        <title>Genome sequence of Litorilinea aerophila BAA-2444.</title>
        <authorList>
            <person name="Maclea K.S."/>
            <person name="Maurais E.G."/>
            <person name="Iannazzi L.C."/>
        </authorList>
    </citation>
    <scope>NUCLEOTIDE SEQUENCE [LARGE SCALE GENOMIC DNA]</scope>
    <source>
        <strain evidence="3 4">ATCC BAA-2444</strain>
    </source>
</reference>
<proteinExistence type="predicted"/>
<dbReference type="InParanoid" id="A0A540VDY2"/>
<dbReference type="OrthoDB" id="166183at2"/>
<dbReference type="AlphaFoldDB" id="A0A540VDY2"/>
<dbReference type="Pfam" id="PF03779">
    <property type="entry name" value="SPW"/>
    <property type="match status" value="1"/>
</dbReference>
<keyword evidence="4" id="KW-1185">Reference proteome</keyword>
<evidence type="ECO:0000313" key="4">
    <source>
        <dbReference type="Proteomes" id="UP000317371"/>
    </source>
</evidence>
<feature type="transmembrane region" description="Helical" evidence="1">
    <location>
        <begin position="54"/>
        <end position="75"/>
    </location>
</feature>
<keyword evidence="1" id="KW-0472">Membrane</keyword>
<accession>A0A540VDY2</accession>
<comment type="caution">
    <text evidence="3">The sequence shown here is derived from an EMBL/GenBank/DDBJ whole genome shotgun (WGS) entry which is preliminary data.</text>
</comment>
<evidence type="ECO:0000259" key="2">
    <source>
        <dbReference type="Pfam" id="PF03779"/>
    </source>
</evidence>
<protein>
    <recommendedName>
        <fullName evidence="2">SPW repeat-containing integral membrane domain-containing protein</fullName>
    </recommendedName>
</protein>
<keyword evidence="1" id="KW-0812">Transmembrane</keyword>
<feature type="transmembrane region" description="Helical" evidence="1">
    <location>
        <begin position="30"/>
        <end position="47"/>
    </location>
</feature>
<gene>
    <name evidence="3" type="ORF">FKZ61_14930</name>
</gene>
<sequence length="111" mass="12116">MYWVTGILGLLLAVAPFALGYREHPGAMWTSVVLGVIVLLASLYEAIDKEKAKWEYWVAGVAGLLAIIAPFALGFSAMTSALWTTVILGAILLILAGYELFYVERSQKHQS</sequence>
<keyword evidence="1" id="KW-1133">Transmembrane helix</keyword>
<dbReference type="EMBL" id="VIGC01000019">
    <property type="protein sequence ID" value="TQE94902.1"/>
    <property type="molecule type" value="Genomic_DNA"/>
</dbReference>
<feature type="transmembrane region" description="Helical" evidence="1">
    <location>
        <begin position="81"/>
        <end position="103"/>
    </location>
</feature>
<organism evidence="3 4">
    <name type="scientific">Litorilinea aerophila</name>
    <dbReference type="NCBI Taxonomy" id="1204385"/>
    <lineage>
        <taxon>Bacteria</taxon>
        <taxon>Bacillati</taxon>
        <taxon>Chloroflexota</taxon>
        <taxon>Caldilineae</taxon>
        <taxon>Caldilineales</taxon>
        <taxon>Caldilineaceae</taxon>
        <taxon>Litorilinea</taxon>
    </lineage>
</organism>
<evidence type="ECO:0000313" key="3">
    <source>
        <dbReference type="EMBL" id="TQE94902.1"/>
    </source>
</evidence>